<dbReference type="HOGENOM" id="CLU_028644_3_0_10"/>
<protein>
    <submittedName>
        <fullName evidence="2">FAD-dependent dehydrogenase</fullName>
    </submittedName>
</protein>
<dbReference type="PATRIC" id="fig|926562.3.peg.1512"/>
<dbReference type="PRINTS" id="PR00411">
    <property type="entry name" value="PNDRDTASEI"/>
</dbReference>
<accession>G8R8S0</accession>
<keyword evidence="3" id="KW-1185">Reference proteome</keyword>
<evidence type="ECO:0000259" key="1">
    <source>
        <dbReference type="Pfam" id="PF21688"/>
    </source>
</evidence>
<dbReference type="InterPro" id="IPR036188">
    <property type="entry name" value="FAD/NAD-bd_sf"/>
</dbReference>
<dbReference type="Pfam" id="PF21688">
    <property type="entry name" value="FAD-depend_C"/>
    <property type="match status" value="1"/>
</dbReference>
<reference evidence="2 3" key="1">
    <citation type="journal article" date="2012" name="Stand. Genomic Sci.">
        <title>Genome sequence of the orange-pigmented seawater bacterium Owenweeksia hongkongensis type strain (UST20020801(T)).</title>
        <authorList>
            <person name="Riedel T."/>
            <person name="Held B."/>
            <person name="Nolan M."/>
            <person name="Lucas S."/>
            <person name="Lapidus A."/>
            <person name="Tice H."/>
            <person name="Del Rio T.G."/>
            <person name="Cheng J.F."/>
            <person name="Han C."/>
            <person name="Tapia R."/>
            <person name="Goodwin L.A."/>
            <person name="Pitluck S."/>
            <person name="Liolios K."/>
            <person name="Mavromatis K."/>
            <person name="Pagani I."/>
            <person name="Ivanova N."/>
            <person name="Mikhailova N."/>
            <person name="Pati A."/>
            <person name="Chen A."/>
            <person name="Palaniappan K."/>
            <person name="Rohde M."/>
            <person name="Tindall B.J."/>
            <person name="Detter J.C."/>
            <person name="Goker M."/>
            <person name="Woyke T."/>
            <person name="Bristow J."/>
            <person name="Eisen J.A."/>
            <person name="Markowitz V."/>
            <person name="Hugenholtz P."/>
            <person name="Klenk H.P."/>
            <person name="Kyrpides N.C."/>
        </authorList>
    </citation>
    <scope>NUCLEOTIDE SEQUENCE</scope>
    <source>
        <strain evidence="3">DSM 17368 / JCM 12287 / NRRL B-23963</strain>
    </source>
</reference>
<dbReference type="PRINTS" id="PR00368">
    <property type="entry name" value="FADPNR"/>
</dbReference>
<dbReference type="Gene3D" id="3.50.50.60">
    <property type="entry name" value="FAD/NAD(P)-binding domain"/>
    <property type="match status" value="2"/>
</dbReference>
<dbReference type="PANTHER" id="PTHR42842">
    <property type="entry name" value="FAD/NAD(P)-BINDING OXIDOREDUCTASE"/>
    <property type="match status" value="1"/>
</dbReference>
<dbReference type="OrthoDB" id="9772594at2"/>
<dbReference type="EMBL" id="CP003156">
    <property type="protein sequence ID" value="AEV32500.1"/>
    <property type="molecule type" value="Genomic_DNA"/>
</dbReference>
<dbReference type="PIRSF" id="PIRSF038984">
    <property type="entry name" value="FAD_binding_protein"/>
    <property type="match status" value="1"/>
</dbReference>
<sequence>MIQDIQLVCSPEEAANYQKHLPLFARQAGVSPNQINGIQLLNRSIDARSRNIKVNLGGRLFIDEEIQPREILQPEYKDVSSAKRILIIGCGPAGMFAAMRCIELGLKPIVIERGKDVKSRRRDLKAINRDHTVNPESNYCFGEGGAGTYSDGKLYTRSKKRGSVKRVLDILVNHGAVEDILVDAHPHIGTNKLPKVVENMRETILHFGGEIHFDTRMDDLILKGNRITGIRTQNGDVIDGEALILATGHSARDVFELLHRHKIDIEAKPFAMGVRVEHPQELIDKIQYHGQERGDLLPAASYKLVEQVQDRGVYSFCMCPGGFIVPAATAGNELVVNGMSPSKRDNKFANSGIVVAIELSDLRKYAKHGPLAGLAFQQETEQAIWKAGGSDQTAPAQRLTDFVKGRTSSTLNDCSYMPGLHSSPMHDILPSHIGDRLRQAFPKFGQKMRGYYTEDANIVGIESRTSSPVRIPRKRDTLQHPQIDNLFPCAEGAGYAGGIVSAGIDGENCAEAVLSYLSN</sequence>
<dbReference type="AlphaFoldDB" id="G8R8S0"/>
<proteinExistence type="predicted"/>
<gene>
    <name evidence="2" type="ordered locus">Oweho_1509</name>
</gene>
<dbReference type="KEGG" id="oho:Oweho_1509"/>
<dbReference type="InterPro" id="IPR049516">
    <property type="entry name" value="FAD-depend_C"/>
</dbReference>
<organism evidence="2 3">
    <name type="scientific">Owenweeksia hongkongensis (strain DSM 17368 / CIP 108786 / JCM 12287 / NRRL B-23963 / UST20020801)</name>
    <dbReference type="NCBI Taxonomy" id="926562"/>
    <lineage>
        <taxon>Bacteria</taxon>
        <taxon>Pseudomonadati</taxon>
        <taxon>Bacteroidota</taxon>
        <taxon>Flavobacteriia</taxon>
        <taxon>Flavobacteriales</taxon>
        <taxon>Owenweeksiaceae</taxon>
        <taxon>Owenweeksia</taxon>
    </lineage>
</organism>
<dbReference type="InterPro" id="IPR028348">
    <property type="entry name" value="FAD-binding_protein"/>
</dbReference>
<evidence type="ECO:0000313" key="2">
    <source>
        <dbReference type="EMBL" id="AEV32500.1"/>
    </source>
</evidence>
<name>G8R8S0_OWEHD</name>
<dbReference type="Proteomes" id="UP000005631">
    <property type="component" value="Chromosome"/>
</dbReference>
<dbReference type="PANTHER" id="PTHR42842:SF3">
    <property type="entry name" value="FAD_NAD(P)-BINDING OXIDOREDUCTASE FAMILY PROTEIN"/>
    <property type="match status" value="1"/>
</dbReference>
<dbReference type="eggNOG" id="COG2509">
    <property type="taxonomic scope" value="Bacteria"/>
</dbReference>
<dbReference type="STRING" id="926562.Oweho_1509"/>
<dbReference type="SUPFAM" id="SSF51905">
    <property type="entry name" value="FAD/NAD(P)-binding domain"/>
    <property type="match status" value="1"/>
</dbReference>
<feature type="domain" description="FAD-dependent protein C-terminal" evidence="1">
    <location>
        <begin position="269"/>
        <end position="465"/>
    </location>
</feature>
<evidence type="ECO:0000313" key="3">
    <source>
        <dbReference type="Proteomes" id="UP000005631"/>
    </source>
</evidence>
<dbReference type="RefSeq" id="WP_014201856.1">
    <property type="nucleotide sequence ID" value="NC_016599.1"/>
</dbReference>